<name>L9KTM2_TUPCH</name>
<feature type="domain" description="Fibronectin type-III" evidence="37">
    <location>
        <begin position="2013"/>
        <end position="2105"/>
    </location>
</feature>
<feature type="disulfide bond" evidence="32">
    <location>
        <begin position="1686"/>
        <end position="1701"/>
    </location>
</feature>
<dbReference type="PROSITE" id="PS51120">
    <property type="entry name" value="LDLRB"/>
    <property type="match status" value="4"/>
</dbReference>
<dbReference type="GO" id="GO:0005794">
    <property type="term" value="C:Golgi apparatus"/>
    <property type="evidence" value="ECO:0007669"/>
    <property type="project" value="UniProtKB-SubCell"/>
</dbReference>
<dbReference type="InterPro" id="IPR003961">
    <property type="entry name" value="FN3_dom"/>
</dbReference>
<dbReference type="Pfam" id="PF25814">
    <property type="entry name" value="fn3_SORL1"/>
    <property type="match status" value="1"/>
</dbReference>
<evidence type="ECO:0000256" key="21">
    <source>
        <dbReference type="ARBA" id="ARBA00022753"/>
    </source>
</evidence>
<evidence type="ECO:0000313" key="39">
    <source>
        <dbReference type="Proteomes" id="UP000011518"/>
    </source>
</evidence>
<feature type="disulfide bond" evidence="32">
    <location>
        <begin position="1519"/>
        <end position="1534"/>
    </location>
</feature>
<dbReference type="PROSITE" id="PS50853">
    <property type="entry name" value="FN3"/>
    <property type="match status" value="4"/>
</dbReference>
<feature type="domain" description="Fibronectin type-III" evidence="37">
    <location>
        <begin position="2348"/>
        <end position="2443"/>
    </location>
</feature>
<dbReference type="Pfam" id="PF15901">
    <property type="entry name" value="Sortilin_C"/>
    <property type="match status" value="1"/>
</dbReference>
<feature type="compositionally biased region" description="Pro residues" evidence="34">
    <location>
        <begin position="425"/>
        <end position="435"/>
    </location>
</feature>
<keyword evidence="12" id="KW-1003">Cell membrane</keyword>
<feature type="repeat" description="LDL-receptor class B" evidence="33">
    <location>
        <begin position="1108"/>
        <end position="1151"/>
    </location>
</feature>
<dbReference type="InterPro" id="IPR002172">
    <property type="entry name" value="LDrepeatLR_classA_rpt"/>
</dbReference>
<feature type="disulfide bond" evidence="32">
    <location>
        <begin position="1500"/>
        <end position="1512"/>
    </location>
</feature>
<keyword evidence="19 36" id="KW-0732">Signal</keyword>
<dbReference type="FunFam" id="4.10.400.10:FF:000041">
    <property type="entry name" value="Sortilin related receptor 1"/>
    <property type="match status" value="1"/>
</dbReference>
<feature type="disulfide bond" evidence="32">
    <location>
        <begin position="1798"/>
        <end position="1813"/>
    </location>
</feature>
<dbReference type="InterPro" id="IPR011042">
    <property type="entry name" value="6-blade_b-propeller_TolB-like"/>
</dbReference>
<keyword evidence="21" id="KW-0967">Endosome</keyword>
<dbReference type="SMART" id="SM00192">
    <property type="entry name" value="LDLa"/>
    <property type="match status" value="11"/>
</dbReference>
<keyword evidence="16" id="KW-0254">Endocytosis</keyword>
<dbReference type="GO" id="GO:0032585">
    <property type="term" value="C:multivesicular body membrane"/>
    <property type="evidence" value="ECO:0007669"/>
    <property type="project" value="UniProtKB-SubCell"/>
</dbReference>
<reference evidence="39" key="2">
    <citation type="journal article" date="2013" name="Nat. Commun.">
        <title>Genome of the Chinese tree shrew.</title>
        <authorList>
            <person name="Fan Y."/>
            <person name="Huang Z.Y."/>
            <person name="Cao C.C."/>
            <person name="Chen C.S."/>
            <person name="Chen Y.X."/>
            <person name="Fan D.D."/>
            <person name="He J."/>
            <person name="Hou H.L."/>
            <person name="Hu L."/>
            <person name="Hu X.T."/>
            <person name="Jiang X.T."/>
            <person name="Lai R."/>
            <person name="Lang Y.S."/>
            <person name="Liang B."/>
            <person name="Liao S.G."/>
            <person name="Mu D."/>
            <person name="Ma Y.Y."/>
            <person name="Niu Y.Y."/>
            <person name="Sun X.Q."/>
            <person name="Xia J.Q."/>
            <person name="Xiao J."/>
            <person name="Xiong Z.Q."/>
            <person name="Xu L."/>
            <person name="Yang L."/>
            <person name="Zhang Y."/>
            <person name="Zhao W."/>
            <person name="Zhao X.D."/>
            <person name="Zheng Y.T."/>
            <person name="Zhou J.M."/>
            <person name="Zhu Y.B."/>
            <person name="Zhang G.J."/>
            <person name="Wang J."/>
            <person name="Yao Y.G."/>
        </authorList>
    </citation>
    <scope>NUCLEOTIDE SEQUENCE [LARGE SCALE GENOMIC DNA]</scope>
</reference>
<evidence type="ECO:0000256" key="23">
    <source>
        <dbReference type="ARBA" id="ARBA00022989"/>
    </source>
</evidence>
<dbReference type="InterPro" id="IPR013783">
    <property type="entry name" value="Ig-like_fold"/>
</dbReference>
<evidence type="ECO:0000256" key="34">
    <source>
        <dbReference type="SAM" id="MobiDB-lite"/>
    </source>
</evidence>
<dbReference type="FunFam" id="3.30.60.270:FF:000002">
    <property type="entry name" value="Sortilin-related receptor isoform A"/>
    <property type="match status" value="1"/>
</dbReference>
<evidence type="ECO:0000256" key="26">
    <source>
        <dbReference type="ARBA" id="ARBA00023157"/>
    </source>
</evidence>
<dbReference type="Gene3D" id="3.30.60.270">
    <property type="match status" value="1"/>
</dbReference>
<evidence type="ECO:0000256" key="22">
    <source>
        <dbReference type="ARBA" id="ARBA00022824"/>
    </source>
</evidence>
<keyword evidence="39" id="KW-1185">Reference proteome</keyword>
<dbReference type="SMART" id="SM00602">
    <property type="entry name" value="VPS10"/>
    <property type="match status" value="1"/>
</dbReference>
<feature type="disulfide bond" evidence="32">
    <location>
        <begin position="1541"/>
        <end position="1553"/>
    </location>
</feature>
<feature type="region of interest" description="Disordered" evidence="34">
    <location>
        <begin position="418"/>
        <end position="450"/>
    </location>
</feature>
<feature type="disulfide bond" evidence="32">
    <location>
        <begin position="1386"/>
        <end position="1398"/>
    </location>
</feature>
<dbReference type="CDD" id="cd00063">
    <property type="entry name" value="FN3"/>
    <property type="match status" value="5"/>
</dbReference>
<dbReference type="InterPro" id="IPR031778">
    <property type="entry name" value="Sortilin_N"/>
</dbReference>
<keyword evidence="23 35" id="KW-1133">Transmembrane helix</keyword>
<feature type="disulfide bond" evidence="32">
    <location>
        <begin position="1393"/>
        <end position="1411"/>
    </location>
</feature>
<dbReference type="FunFam" id="4.10.400.10:FF:000036">
    <property type="entry name" value="Sortilin related receptor 1"/>
    <property type="match status" value="1"/>
</dbReference>
<evidence type="ECO:0000256" key="36">
    <source>
        <dbReference type="SAM" id="SignalP"/>
    </source>
</evidence>
<evidence type="ECO:0000259" key="37">
    <source>
        <dbReference type="PROSITE" id="PS50853"/>
    </source>
</evidence>
<evidence type="ECO:0000256" key="24">
    <source>
        <dbReference type="ARBA" id="ARBA00023034"/>
    </source>
</evidence>
<dbReference type="GO" id="GO:0006892">
    <property type="term" value="P:post-Golgi vesicle-mediated transport"/>
    <property type="evidence" value="ECO:0007669"/>
    <property type="project" value="TreeGrafter"/>
</dbReference>
<dbReference type="GO" id="GO:0005576">
    <property type="term" value="C:extracellular region"/>
    <property type="evidence" value="ECO:0007669"/>
    <property type="project" value="UniProtKB-SubCell"/>
</dbReference>
<dbReference type="InterPro" id="IPR050310">
    <property type="entry name" value="VPS10-sortilin"/>
</dbReference>
<dbReference type="FunCoup" id="L9KTM2">
    <property type="interactions" value="1016"/>
</dbReference>
<dbReference type="Pfam" id="PF15902">
    <property type="entry name" value="Sortilin-Vps10"/>
    <property type="match status" value="2"/>
</dbReference>
<feature type="disulfide bond" evidence="32">
    <location>
        <begin position="1667"/>
        <end position="1679"/>
    </location>
</feature>
<comment type="caution">
    <text evidence="32">Lacks conserved residue(s) required for the propagation of feature annotation.</text>
</comment>
<feature type="repeat" description="LDL-receptor class B" evidence="33">
    <location>
        <begin position="1239"/>
        <end position="1280"/>
    </location>
</feature>
<dbReference type="FunFam" id="4.10.400.10:FF:000006">
    <property type="entry name" value="Putative low-density lipoprotein receptor"/>
    <property type="match status" value="1"/>
</dbReference>
<dbReference type="InterPro" id="IPR023415">
    <property type="entry name" value="LDLR_class-A_CS"/>
</dbReference>
<dbReference type="GO" id="GO:0030658">
    <property type="term" value="C:transport vesicle membrane"/>
    <property type="evidence" value="ECO:0007669"/>
    <property type="project" value="UniProtKB-SubCell"/>
</dbReference>
<evidence type="ECO:0000256" key="13">
    <source>
        <dbReference type="ARBA" id="ARBA00022525"/>
    </source>
</evidence>
<dbReference type="SUPFAM" id="SSF63825">
    <property type="entry name" value="YWTD domain"/>
    <property type="match status" value="1"/>
</dbReference>
<evidence type="ECO:0000256" key="18">
    <source>
        <dbReference type="ARBA" id="ARBA00022692"/>
    </source>
</evidence>
<evidence type="ECO:0000256" key="12">
    <source>
        <dbReference type="ARBA" id="ARBA00022475"/>
    </source>
</evidence>
<keyword evidence="11" id="KW-0813">Transport</keyword>
<dbReference type="Pfam" id="PF00057">
    <property type="entry name" value="Ldl_recept_a"/>
    <property type="match status" value="10"/>
</dbReference>
<comment type="subcellular location">
    <subcellularLocation>
        <location evidence="4">Cell membrane</location>
        <topology evidence="4">Single-pass type I membrane protein</topology>
    </subcellularLocation>
    <subcellularLocation>
        <location evidence="3">Cytoplasmic vesicle</location>
        <location evidence="3">Secretory vesicle membrane</location>
        <topology evidence="3">Single-pass type I membrane protein</topology>
    </subcellularLocation>
    <subcellularLocation>
        <location evidence="2">Early endosome membrane</location>
        <topology evidence="2">Single-pass type I membrane protein</topology>
    </subcellularLocation>
    <subcellularLocation>
        <location evidence="1">Endoplasmic reticulum membrane</location>
        <topology evidence="1">Single-pass type I membrane protein</topology>
    </subcellularLocation>
    <subcellularLocation>
        <location evidence="7">Endosome</location>
        <location evidence="7">Multivesicular body membrane</location>
        <topology evidence="7">Single-pass type I membrane protein</topology>
    </subcellularLocation>
    <subcellularLocation>
        <location evidence="5">Golgi apparatus</location>
        <location evidence="5">trans-Golgi network membrane</location>
        <topology evidence="5">Single-pass type I membrane protein</topology>
    </subcellularLocation>
    <subcellularLocation>
        <location evidence="6">Recycling endosome membrane</location>
        <topology evidence="6">Single-pass type I membrane protein</topology>
    </subcellularLocation>
    <subcellularLocation>
        <location evidence="8">Secreted</location>
    </subcellularLocation>
</comment>
<dbReference type="Gene3D" id="2.10.70.80">
    <property type="match status" value="1"/>
</dbReference>
<dbReference type="FunFam" id="4.10.400.10:FF:000027">
    <property type="entry name" value="Sortilin related receptor 1"/>
    <property type="match status" value="1"/>
</dbReference>
<dbReference type="FunFam" id="4.10.400.10:FF:000033">
    <property type="entry name" value="Sortilin-related receptor isoform A"/>
    <property type="match status" value="1"/>
</dbReference>
<keyword evidence="27 38" id="KW-0675">Receptor</keyword>
<dbReference type="InterPro" id="IPR000033">
    <property type="entry name" value="LDLR_classB_rpt"/>
</dbReference>
<accession>L9KTM2</accession>
<dbReference type="GO" id="GO:0006897">
    <property type="term" value="P:endocytosis"/>
    <property type="evidence" value="ECO:0007669"/>
    <property type="project" value="UniProtKB-KW"/>
</dbReference>
<dbReference type="FunFam" id="2.60.40.10:FF:000416">
    <property type="entry name" value="Sortilin related receptor 1"/>
    <property type="match status" value="1"/>
</dbReference>
<evidence type="ECO:0000256" key="3">
    <source>
        <dbReference type="ARBA" id="ARBA00004212"/>
    </source>
</evidence>
<feature type="disulfide bond" evidence="32">
    <location>
        <begin position="1507"/>
        <end position="1525"/>
    </location>
</feature>
<dbReference type="PROSITE" id="PS50068">
    <property type="entry name" value="LDLRA_2"/>
    <property type="match status" value="11"/>
</dbReference>
<feature type="disulfide bond" evidence="32">
    <location>
        <begin position="1674"/>
        <end position="1692"/>
    </location>
</feature>
<dbReference type="GO" id="GO:0006622">
    <property type="term" value="P:protein targeting to lysosome"/>
    <property type="evidence" value="ECO:0007669"/>
    <property type="project" value="TreeGrafter"/>
</dbReference>
<protein>
    <recommendedName>
        <fullName evidence="10">Sortilin-related receptor</fullName>
    </recommendedName>
    <alternativeName>
        <fullName evidence="30">Low-density lipoprotein receptor relative with 11 ligand-binding repeats</fullName>
    </alternativeName>
    <alternativeName>
        <fullName evidence="31">Sorting protein-related receptor containing LDLR class A repeats</fullName>
    </alternativeName>
</protein>
<feature type="disulfide bond" evidence="32">
    <location>
        <begin position="1480"/>
        <end position="1495"/>
    </location>
</feature>
<dbReference type="Gene3D" id="4.10.400.10">
    <property type="entry name" value="Low-density Lipoprotein Receptor"/>
    <property type="match status" value="11"/>
</dbReference>
<dbReference type="Proteomes" id="UP000011518">
    <property type="component" value="Unassembled WGS sequence"/>
</dbReference>
<keyword evidence="26 32" id="KW-1015">Disulfide bond</keyword>
<evidence type="ECO:0000256" key="2">
    <source>
        <dbReference type="ARBA" id="ARBA00004158"/>
    </source>
</evidence>
<dbReference type="FunFam" id="2.10.70.80:FF:000002">
    <property type="entry name" value="Sortilin-related receptor isoform A"/>
    <property type="match status" value="1"/>
</dbReference>
<evidence type="ECO:0000256" key="28">
    <source>
        <dbReference type="ARBA" id="ARBA00023180"/>
    </source>
</evidence>
<dbReference type="Gene3D" id="2.60.40.10">
    <property type="entry name" value="Immunoglobulins"/>
    <property type="match status" value="3"/>
</dbReference>
<keyword evidence="15" id="KW-0597">Phosphoprotein</keyword>
<dbReference type="FunFam" id="4.10.400.10:FF:000039">
    <property type="entry name" value="Sortilin related receptor 1"/>
    <property type="match status" value="1"/>
</dbReference>
<evidence type="ECO:0000256" key="11">
    <source>
        <dbReference type="ARBA" id="ARBA00022448"/>
    </source>
</evidence>
<evidence type="ECO:0000256" key="25">
    <source>
        <dbReference type="ARBA" id="ARBA00023136"/>
    </source>
</evidence>
<keyword evidence="13" id="KW-0964">Secreted</keyword>
<dbReference type="GO" id="GO:0031901">
    <property type="term" value="C:early endosome membrane"/>
    <property type="evidence" value="ECO:0007669"/>
    <property type="project" value="UniProtKB-SubCell"/>
</dbReference>
<dbReference type="GO" id="GO:0005886">
    <property type="term" value="C:plasma membrane"/>
    <property type="evidence" value="ECO:0007669"/>
    <property type="project" value="UniProtKB-SubCell"/>
</dbReference>
<feature type="disulfide bond" evidence="32">
    <location>
        <begin position="1736"/>
        <end position="1754"/>
    </location>
</feature>
<dbReference type="FunFam" id="4.10.400.10:FF:000048">
    <property type="entry name" value="Sortilin related receptor 1"/>
    <property type="match status" value="1"/>
</dbReference>
<keyword evidence="18 35" id="KW-0812">Transmembrane</keyword>
<evidence type="ECO:0000256" key="27">
    <source>
        <dbReference type="ARBA" id="ARBA00023170"/>
    </source>
</evidence>
<evidence type="ECO:0000256" key="31">
    <source>
        <dbReference type="ARBA" id="ARBA00032450"/>
    </source>
</evidence>
<dbReference type="GO" id="GO:0045053">
    <property type="term" value="P:protein retention in Golgi apparatus"/>
    <property type="evidence" value="ECO:0007669"/>
    <property type="project" value="TreeGrafter"/>
</dbReference>
<feature type="disulfide bond" evidence="32">
    <location>
        <begin position="1405"/>
        <end position="1420"/>
    </location>
</feature>
<keyword evidence="20" id="KW-0677">Repeat</keyword>
<dbReference type="GO" id="GO:0055038">
    <property type="term" value="C:recycling endosome membrane"/>
    <property type="evidence" value="ECO:0007669"/>
    <property type="project" value="UniProtKB-SubCell"/>
</dbReference>
<feature type="disulfide bond" evidence="32">
    <location>
        <begin position="1748"/>
        <end position="1763"/>
    </location>
</feature>
<feature type="repeat" description="LDL-receptor class B" evidence="33">
    <location>
        <begin position="1196"/>
        <end position="1237"/>
    </location>
</feature>
<dbReference type="SMART" id="SM00060">
    <property type="entry name" value="FN3"/>
    <property type="match status" value="6"/>
</dbReference>
<keyword evidence="22" id="KW-0256">Endoplasmic reticulum</keyword>
<evidence type="ECO:0000256" key="17">
    <source>
        <dbReference type="ARBA" id="ARBA00022685"/>
    </source>
</evidence>
<sequence>MATRSSRRESRLPFLFTLVALLPPWALCEVWTQRLHGVRAPLPQDRGFLVVQGDPRELRLWARGDARGASRADEKPLRRRRSAALQPEPIKVYGQVQAPLGTSWLAFVPPPSLEYNRPHLNRIDLSSFLSVFADVFQVSLNDSHNQMVVHWAGEKSNVIVALARDSLALARPKSSDVDFLHDIDEPSEIACVPTAVGTPSAVCVSVGLSSWVRWLPDAEDRHRNSRKEPHCAQLRLCSSEESAREVYVSYDYGKSFQKISEKLNFGVGNNSEVVIAQFYHSPADNKRDMLHLLTMCTCDISNDRLEHNVPMTSGTHRDTSVSLIRLQGIGGSSSWFSTAPRCLAYVDLQLLSPIARFAPERCFGHGLHPAELVQGHSPMQKQNLVLLTGTSSWSAQSGLCSLPPLSLAGVCSIPPLPGDGGEAPGPRPPSVPVSFPPAHTRTGVGEVPGGSSRSLLSAAVSPQYIFADAYAQYLWITFDFCNTIQGFPIPFRAADLLLHSKAANLLLGFDRSHPNKQLWKSDDFGQTWIMIQEHVKSFSWGIDPYDKPNTIYIERHEPSGYSTVFRSTDFFQSRENQEVILEEVRDFQLRDKYMFATKAVHLLGSQQHASLQLWVSFGRKPMRAAQFVTRHPINEYYIADASEDQAFVCVSHSNNRTNLYISEAEGLRFSLSLENVLYYSPGGAGSDTLVRYFANEPFADFHRVEGLQGVYIATLINGSMNEENMRSVITFDKGGTWEFLQAPAFTGYGEKINCELSQGCSLHLAQRLSQLLNLQLRRMPILSKESAPGLIIATGSVGKNLASKTNVYISSSAGARWREALPGPHYYTWGDHGGIIMAIAQGMETNELKKLSFGGIIMAIAQGMETNELQYSTNEGETWKTFVFSEKPVFVYGLLTEPGEKSTVFTIFGSNKENVHSWLILQVNATDALGVPCTENDYKLWSPSDERGNECLLGHKTVFKRRTPHATCFNGEDFDRPVVVSNCSCTREDYECDFGFKMSEDLALEVCVPDPEFSGKSYSLPVPCPVGSTYRRTRGYRKISGDTCSGGDVEARLEGELVPCPLAEENEFILYATRKSIHRYDLASGATEQLPLAGLRAAVALDFDYERNCLYWSDLALDLIQRLCLNGSTGQEVIISSGLETVEALAFEPLSQLLYWVDAGFKKIEVANPDGDFRLTIVNSSVLDRPRALVLVPQEGVMFWTDWGDLKPGIYRSNMDGSATYRLVSEDVKWPNGISVDDHWIYWTDAYLDCIERITFSGQQRSVILDNLPHPYAIAVFKNEIYWDDWSQLSIFRASKYTGSQMDVLASQLTGLMDMKIFYKGKNAGSNACVPRPCSLLCLPMANNSRSCRCPEGVSSSVLPSGDLMCDCPQGYQLKNSTCVKEENTCLRSQYRCSNGNCINSIWWCDFDNDCGDLSDERNCHLKQPVLIWKLAVDGYTLISLGCKLQVLMQLYFFSTTVCDLDTQFRCQESGTCIPLSYKCDLEDDCGDNSDESHCEMHQCRSDEYNCSSGMCIRSSWVCDGDNDCRDWSDEANCTAIYHTCEASNFQCRNGHCIPQRWACDGDTDCQDGSDEDPVNCEKKCNGFRCPNGTCIPSSKHCDGLHDCSDGSDEQHCEPLCTRFMDFVCKNRQQCLFRPMVCDGVVQCRDGSDEDPAFAGCSQDPEFHKACDEFGFQCQNGVCISLVWKCDGMDDCGDYSDEANCGMGAQTGLLTPTLPSRGSENPTEAPNCSRYFQFRCENGHCIPNRWKCDRENDCGDWSDEKDCGDSHFLPSPTPGPSTCLPNYFRCGSGACVMDTWVCDGYRDCADGSDEEACPSLVNVTSASTPTRLGRCDRFEFECRQPKKCIPNWKRCDGHQDCQDGQDEANCPTHSSLTCTSREFKCEDGEACVVLSERCDGFLDCSDESDEKACSDELTVYKVQNLQWTADFSGAVTLTWMRPKKMPSASCVYNVYYRVVGESIWKTLETHSNKTNTVLKVLKPDTTYQVKVQVQCLSKAHNTNDFVTLRTPEGLPDAPRNLQLSLHREAEGVIVGHWAPPIHTHGLIREYIVEYSRSGSKMWASQRAASNSTEIKNLPVNTLYTVRVAAVTSRGIGNWSDSKSITTMTGKVIPAPDIHIDSYGENSLSFTLTMGGGIKVNGYVVNLFWAFDTHKQEKRTLNFRGGVSSHKVGNLTAHTSYEISAWAKTDLGDSPLAFEHVLTRGTRPPAPSLKAKAINQTAVECTWTGPRNVGREHLALSFTALGGDLPVFPPFSRTSLSETEPHRFSVGVCPCPAGAFSVKAVKLVYGIFYATSFLDLYRNPKSWTTPLHNATVIVSKDEQYLFLVRVVVPYQGPSSDYVVVKMIPDSRLPPRHLHAVRTGKTSVAIKWESPYDSPDQDLLYAIAVKDLVRKTERSYKVRSRNSTVEYTLSKLEPGGKYHIVVQLGNMSKDSSIKVTTVSLSAPDALKIITENDHVLLFWKSLALKEKQFNESRGYEIHMFDSAMNITAYLGNTTDNFFKISNLKMGHNYTFTVQARCLLGSQLCGEPAALLYDELGSGGDASAVQAARSTDVAAVVVPILFLILLSLGVGFAILYTKHRRLQSSFTAFANSHYSSRLGSAIFSSGDDLGEDDEDAPMITGFSDDVPMVIA</sequence>
<evidence type="ECO:0000256" key="15">
    <source>
        <dbReference type="ARBA" id="ARBA00022553"/>
    </source>
</evidence>
<dbReference type="Pfam" id="PF00041">
    <property type="entry name" value="fn3"/>
    <property type="match status" value="3"/>
</dbReference>
<dbReference type="FunFam" id="2.120.10.30:FF:000021">
    <property type="entry name" value="Sortilin-related receptor isoform A"/>
    <property type="match status" value="1"/>
</dbReference>
<feature type="domain" description="Fibronectin type-III" evidence="37">
    <location>
        <begin position="2109"/>
        <end position="2204"/>
    </location>
</feature>
<evidence type="ECO:0000256" key="4">
    <source>
        <dbReference type="ARBA" id="ARBA00004251"/>
    </source>
</evidence>
<evidence type="ECO:0000256" key="10">
    <source>
        <dbReference type="ARBA" id="ARBA00013467"/>
    </source>
</evidence>
<dbReference type="SUPFAM" id="SSF49265">
    <property type="entry name" value="Fibronectin type III"/>
    <property type="match status" value="3"/>
</dbReference>
<reference evidence="39" key="1">
    <citation type="submission" date="2012-07" db="EMBL/GenBank/DDBJ databases">
        <title>Genome of the Chinese tree shrew, a rising model animal genetically related to primates.</title>
        <authorList>
            <person name="Zhang G."/>
            <person name="Fan Y."/>
            <person name="Yao Y."/>
            <person name="Huang Z."/>
        </authorList>
    </citation>
    <scope>NUCLEOTIDE SEQUENCE [LARGE SCALE GENOMIC DNA]</scope>
</reference>
<evidence type="ECO:0000256" key="14">
    <source>
        <dbReference type="ARBA" id="ARBA00022536"/>
    </source>
</evidence>
<dbReference type="FunFam" id="2.60.40.10:FF:000461">
    <property type="entry name" value="Sortilin related receptor 1"/>
    <property type="match status" value="1"/>
</dbReference>
<feature type="chain" id="PRO_5003999705" description="Sortilin-related receptor" evidence="36">
    <location>
        <begin position="29"/>
        <end position="2628"/>
    </location>
</feature>
<evidence type="ECO:0000256" key="35">
    <source>
        <dbReference type="SAM" id="Phobius"/>
    </source>
</evidence>
<keyword evidence="29" id="KW-0968">Cytoplasmic vesicle</keyword>
<dbReference type="EMBL" id="KB320672">
    <property type="protein sequence ID" value="ELW65844.1"/>
    <property type="molecule type" value="Genomic_DNA"/>
</dbReference>
<feature type="domain" description="Fibronectin type-III" evidence="37">
    <location>
        <begin position="1917"/>
        <end position="2009"/>
    </location>
</feature>
<dbReference type="InterPro" id="IPR036055">
    <property type="entry name" value="LDL_receptor-like_sf"/>
</dbReference>
<evidence type="ECO:0000256" key="1">
    <source>
        <dbReference type="ARBA" id="ARBA00004115"/>
    </source>
</evidence>
<feature type="disulfide bond" evidence="32">
    <location>
        <begin position="1786"/>
        <end position="1804"/>
    </location>
</feature>
<dbReference type="FunFam" id="4.10.400.10:FF:000030">
    <property type="entry name" value="Sortilin related receptor 1"/>
    <property type="match status" value="1"/>
</dbReference>
<dbReference type="PROSITE" id="PS01209">
    <property type="entry name" value="LDLRA_1"/>
    <property type="match status" value="5"/>
</dbReference>
<dbReference type="eggNOG" id="KOG1215">
    <property type="taxonomic scope" value="Eukaryota"/>
</dbReference>
<dbReference type="InterPro" id="IPR057841">
    <property type="entry name" value="FN3_SORL1"/>
</dbReference>
<dbReference type="Pfam" id="PF00058">
    <property type="entry name" value="Ldl_recept_b"/>
    <property type="match status" value="2"/>
</dbReference>
<keyword evidence="25 35" id="KW-0472">Membrane</keyword>
<dbReference type="PANTHER" id="PTHR12106">
    <property type="entry name" value="SORTILIN RELATED"/>
    <property type="match status" value="1"/>
</dbReference>
<evidence type="ECO:0000256" key="29">
    <source>
        <dbReference type="ARBA" id="ARBA00023329"/>
    </source>
</evidence>
<feature type="disulfide bond" evidence="32">
    <location>
        <begin position="1598"/>
        <end position="1613"/>
    </location>
</feature>
<feature type="disulfide bond" evidence="32">
    <location>
        <begin position="1586"/>
        <end position="1604"/>
    </location>
</feature>
<dbReference type="STRING" id="246437.L9KTM2"/>
<evidence type="ECO:0000313" key="38">
    <source>
        <dbReference type="EMBL" id="ELW65844.1"/>
    </source>
</evidence>
<feature type="disulfide bond" evidence="32">
    <location>
        <begin position="1894"/>
        <end position="1909"/>
    </location>
</feature>
<keyword evidence="14" id="KW-0245">EGF-like domain</keyword>
<dbReference type="SMART" id="SM00135">
    <property type="entry name" value="LY"/>
    <property type="match status" value="5"/>
</dbReference>
<keyword evidence="17" id="KW-0165">Cleavage on pair of basic residues</keyword>
<evidence type="ECO:0000256" key="20">
    <source>
        <dbReference type="ARBA" id="ARBA00022737"/>
    </source>
</evidence>
<dbReference type="FunFam" id="4.10.400.10:FF:000060">
    <property type="entry name" value="Sortilin related receptor 1"/>
    <property type="match status" value="1"/>
</dbReference>
<evidence type="ECO:0000256" key="8">
    <source>
        <dbReference type="ARBA" id="ARBA00004613"/>
    </source>
</evidence>
<evidence type="ECO:0000256" key="32">
    <source>
        <dbReference type="PROSITE-ProRule" id="PRU00124"/>
    </source>
</evidence>
<evidence type="ECO:0000256" key="30">
    <source>
        <dbReference type="ARBA" id="ARBA00029896"/>
    </source>
</evidence>
<dbReference type="SUPFAM" id="SSF110296">
    <property type="entry name" value="Oligoxyloglucan reducing end-specific cellobiohydrolase"/>
    <property type="match status" value="1"/>
</dbReference>
<feature type="signal peptide" evidence="36">
    <location>
        <begin position="1"/>
        <end position="28"/>
    </location>
</feature>
<feature type="transmembrane region" description="Helical" evidence="35">
    <location>
        <begin position="2550"/>
        <end position="2573"/>
    </location>
</feature>
<organism evidence="38 39">
    <name type="scientific">Tupaia chinensis</name>
    <name type="common">Chinese tree shrew</name>
    <name type="synonym">Tupaia belangeri chinensis</name>
    <dbReference type="NCBI Taxonomy" id="246437"/>
    <lineage>
        <taxon>Eukaryota</taxon>
        <taxon>Metazoa</taxon>
        <taxon>Chordata</taxon>
        <taxon>Craniata</taxon>
        <taxon>Vertebrata</taxon>
        <taxon>Euteleostomi</taxon>
        <taxon>Mammalia</taxon>
        <taxon>Eutheria</taxon>
        <taxon>Euarchontoglires</taxon>
        <taxon>Scandentia</taxon>
        <taxon>Tupaiidae</taxon>
        <taxon>Tupaia</taxon>
    </lineage>
</organism>
<keyword evidence="24" id="KW-0333">Golgi apparatus</keyword>
<evidence type="ECO:0000256" key="6">
    <source>
        <dbReference type="ARBA" id="ARBA00004480"/>
    </source>
</evidence>
<dbReference type="CDD" id="cd00112">
    <property type="entry name" value="LDLa"/>
    <property type="match status" value="11"/>
</dbReference>
<dbReference type="FunFam" id="4.10.400.10:FF:000037">
    <property type="entry name" value="Sortilin related receptor 1"/>
    <property type="match status" value="1"/>
</dbReference>
<evidence type="ECO:0000256" key="9">
    <source>
        <dbReference type="ARBA" id="ARBA00007041"/>
    </source>
</evidence>
<dbReference type="PRINTS" id="PR00261">
    <property type="entry name" value="LDLRECEPTOR"/>
</dbReference>
<gene>
    <name evidence="38" type="ORF">TREES_T100017728</name>
</gene>
<feature type="disulfide bond" evidence="32">
    <location>
        <begin position="1548"/>
        <end position="1566"/>
    </location>
</feature>
<dbReference type="InParanoid" id="L9KTM2"/>
<dbReference type="PANTHER" id="PTHR12106:SF27">
    <property type="entry name" value="SORTILIN-RELATED RECEPTOR"/>
    <property type="match status" value="1"/>
</dbReference>
<dbReference type="InterPro" id="IPR031777">
    <property type="entry name" value="Sortilin_C"/>
</dbReference>
<evidence type="ECO:0000256" key="19">
    <source>
        <dbReference type="ARBA" id="ARBA00022729"/>
    </source>
</evidence>
<dbReference type="FunFam" id="2.60.40.10:FF:000404">
    <property type="entry name" value="Sortilin related receptor 1"/>
    <property type="match status" value="1"/>
</dbReference>
<proteinExistence type="inferred from homology"/>
<evidence type="ECO:0000256" key="33">
    <source>
        <dbReference type="PROSITE-ProRule" id="PRU00461"/>
    </source>
</evidence>
<dbReference type="InterPro" id="IPR006581">
    <property type="entry name" value="VPS10"/>
</dbReference>
<evidence type="ECO:0000256" key="5">
    <source>
        <dbReference type="ARBA" id="ARBA00004393"/>
    </source>
</evidence>
<dbReference type="Gene3D" id="2.120.10.30">
    <property type="entry name" value="TolB, C-terminal domain"/>
    <property type="match status" value="1"/>
</dbReference>
<keyword evidence="28" id="KW-0325">Glycoprotein</keyword>
<dbReference type="eggNOG" id="KOG3511">
    <property type="taxonomic scope" value="Eukaryota"/>
</dbReference>
<dbReference type="FunFam" id="2.60.40.10:FF:001616">
    <property type="entry name" value="Sortilin related receptor 1"/>
    <property type="match status" value="1"/>
</dbReference>
<dbReference type="InterPro" id="IPR036116">
    <property type="entry name" value="FN3_sf"/>
</dbReference>
<feature type="repeat" description="LDL-receptor class B" evidence="33">
    <location>
        <begin position="1152"/>
        <end position="1195"/>
    </location>
</feature>
<dbReference type="FunFam" id="4.10.400.10:FF:000052">
    <property type="entry name" value="Sortilin related receptor 1"/>
    <property type="match status" value="1"/>
</dbReference>
<dbReference type="SUPFAM" id="SSF57424">
    <property type="entry name" value="LDL receptor-like module"/>
    <property type="match status" value="11"/>
</dbReference>
<feature type="disulfide bond" evidence="32">
    <location>
        <begin position="1779"/>
        <end position="1791"/>
    </location>
</feature>
<comment type="similarity">
    <text evidence="9">Belongs to the VPS10-related sortilin family. SORL1 subfamily.</text>
</comment>
<feature type="disulfide bond" evidence="32">
    <location>
        <begin position="1851"/>
        <end position="1866"/>
    </location>
</feature>
<evidence type="ECO:0000256" key="16">
    <source>
        <dbReference type="ARBA" id="ARBA00022583"/>
    </source>
</evidence>
<evidence type="ECO:0000256" key="7">
    <source>
        <dbReference type="ARBA" id="ARBA00004545"/>
    </source>
</evidence>
<dbReference type="GO" id="GO:0005789">
    <property type="term" value="C:endoplasmic reticulum membrane"/>
    <property type="evidence" value="ECO:0007669"/>
    <property type="project" value="UniProtKB-SubCell"/>
</dbReference>